<organism evidence="2 3">
    <name type="scientific">Sphingomonas metalli</name>
    <dbReference type="NCBI Taxonomy" id="1779358"/>
    <lineage>
        <taxon>Bacteria</taxon>
        <taxon>Pseudomonadati</taxon>
        <taxon>Pseudomonadota</taxon>
        <taxon>Alphaproteobacteria</taxon>
        <taxon>Sphingomonadales</taxon>
        <taxon>Sphingomonadaceae</taxon>
        <taxon>Sphingomonas</taxon>
    </lineage>
</organism>
<feature type="transmembrane region" description="Helical" evidence="1">
    <location>
        <begin position="36"/>
        <end position="57"/>
    </location>
</feature>
<dbReference type="AlphaFoldDB" id="A0A916T955"/>
<evidence type="ECO:0008006" key="4">
    <source>
        <dbReference type="Google" id="ProtNLM"/>
    </source>
</evidence>
<evidence type="ECO:0000256" key="1">
    <source>
        <dbReference type="SAM" id="Phobius"/>
    </source>
</evidence>
<dbReference type="Proteomes" id="UP000623067">
    <property type="component" value="Unassembled WGS sequence"/>
</dbReference>
<sequence length="596" mass="61572">MTAERGVALILVLAVVLAWGRLGWWHARSGVRARWWRVAALAGAQPVCAALLFLALFPPPAARGDAGLVVATEGAPRIVVLRPGEQLVALPEAGPIAGAERAPDLATALRRHGEASRLRIVGGGLAARDREVAADVALHYEPGPEPRGLVGLYPPAPVVPGAAFTVGARVAGGAAARVDLLDPAGRVVDTARPAADGSVLLGGTARTPGAALFTLRVRGTGLEEDAGVPVVTEAPPATRLLILAGAPGPEVKFLRRWATDAGIVTGLRIAAGGGVRLGEASLDPGTLARTDVAIFDMRAWSALSSAERQAVAAAVRGGMGAVLRVDGAVTGSVRADWRALSLDLAGGEAVAPVALAPAAPGGAALEARRGPGIAESSMASAGERGELPALTRRIVVAGNATPLVRDGRGAALALWRQSGRGRAGAWLVEDSFALVTAGHGDRYGELWSALLSTVARPVDRRTARLPSLPRAGERLTACAVTGRDAVVDPAGRTTALLVDTGGCAGIWPERAGWYRLTGAGGLDQLFYVQPRQALTRLRAEERRRATMALAGGEASRTIGRAGVVAKTSSWPWIALWLAAAALLWWFERSRLGRRST</sequence>
<proteinExistence type="predicted"/>
<name>A0A916T955_9SPHN</name>
<gene>
    <name evidence="2" type="ORF">GCM10011380_27190</name>
</gene>
<reference evidence="2" key="2">
    <citation type="submission" date="2020-09" db="EMBL/GenBank/DDBJ databases">
        <authorList>
            <person name="Sun Q."/>
            <person name="Zhou Y."/>
        </authorList>
    </citation>
    <scope>NUCLEOTIDE SEQUENCE</scope>
    <source>
        <strain evidence="2">CGMCC 1.15330</strain>
    </source>
</reference>
<protein>
    <recommendedName>
        <fullName evidence="4">Carboxypeptidase regulatory-like domain-containing protein</fullName>
    </recommendedName>
</protein>
<keyword evidence="3" id="KW-1185">Reference proteome</keyword>
<comment type="caution">
    <text evidence="2">The sequence shown here is derived from an EMBL/GenBank/DDBJ whole genome shotgun (WGS) entry which is preliminary data.</text>
</comment>
<dbReference type="EMBL" id="BMIH01000003">
    <property type="protein sequence ID" value="GGB36359.1"/>
    <property type="molecule type" value="Genomic_DNA"/>
</dbReference>
<evidence type="ECO:0000313" key="3">
    <source>
        <dbReference type="Proteomes" id="UP000623067"/>
    </source>
</evidence>
<keyword evidence="1" id="KW-0812">Transmembrane</keyword>
<keyword evidence="1" id="KW-0472">Membrane</keyword>
<evidence type="ECO:0000313" key="2">
    <source>
        <dbReference type="EMBL" id="GGB36359.1"/>
    </source>
</evidence>
<dbReference type="RefSeq" id="WP_188659293.1">
    <property type="nucleotide sequence ID" value="NZ_BMIH01000003.1"/>
</dbReference>
<feature type="transmembrane region" description="Helical" evidence="1">
    <location>
        <begin position="569"/>
        <end position="586"/>
    </location>
</feature>
<reference evidence="2" key="1">
    <citation type="journal article" date="2014" name="Int. J. Syst. Evol. Microbiol.">
        <title>Complete genome sequence of Corynebacterium casei LMG S-19264T (=DSM 44701T), isolated from a smear-ripened cheese.</title>
        <authorList>
            <consortium name="US DOE Joint Genome Institute (JGI-PGF)"/>
            <person name="Walter F."/>
            <person name="Albersmeier A."/>
            <person name="Kalinowski J."/>
            <person name="Ruckert C."/>
        </authorList>
    </citation>
    <scope>NUCLEOTIDE SEQUENCE</scope>
    <source>
        <strain evidence="2">CGMCC 1.15330</strain>
    </source>
</reference>
<keyword evidence="1" id="KW-1133">Transmembrane helix</keyword>
<accession>A0A916T955</accession>
<feature type="transmembrane region" description="Helical" evidence="1">
    <location>
        <begin position="6"/>
        <end position="24"/>
    </location>
</feature>